<organism evidence="2 3">
    <name type="scientific">Monoraphidium neglectum</name>
    <dbReference type="NCBI Taxonomy" id="145388"/>
    <lineage>
        <taxon>Eukaryota</taxon>
        <taxon>Viridiplantae</taxon>
        <taxon>Chlorophyta</taxon>
        <taxon>core chlorophytes</taxon>
        <taxon>Chlorophyceae</taxon>
        <taxon>CS clade</taxon>
        <taxon>Sphaeropleales</taxon>
        <taxon>Selenastraceae</taxon>
        <taxon>Monoraphidium</taxon>
    </lineage>
</organism>
<dbReference type="PANTHER" id="PTHR10202:SF13">
    <property type="entry name" value="PRESENILIN HOMOLOG"/>
    <property type="match status" value="1"/>
</dbReference>
<evidence type="ECO:0000313" key="3">
    <source>
        <dbReference type="Proteomes" id="UP000054498"/>
    </source>
</evidence>
<dbReference type="STRING" id="145388.A0A0D2IW96"/>
<dbReference type="EMBL" id="KK105853">
    <property type="protein sequence ID" value="KIY92207.1"/>
    <property type="molecule type" value="Genomic_DNA"/>
</dbReference>
<proteinExistence type="predicted"/>
<keyword evidence="3" id="KW-1185">Reference proteome</keyword>
<dbReference type="Proteomes" id="UP000054498">
    <property type="component" value="Unassembled WGS sequence"/>
</dbReference>
<protein>
    <submittedName>
        <fullName evidence="2">Presenilin-like protein</fullName>
    </submittedName>
</protein>
<gene>
    <name evidence="2" type="ORF">MNEG_15756</name>
</gene>
<evidence type="ECO:0000256" key="1">
    <source>
        <dbReference type="SAM" id="Phobius"/>
    </source>
</evidence>
<feature type="transmembrane region" description="Helical" evidence="1">
    <location>
        <begin position="118"/>
        <end position="134"/>
    </location>
</feature>
<dbReference type="GO" id="GO:0006509">
    <property type="term" value="P:membrane protein ectodomain proteolysis"/>
    <property type="evidence" value="ECO:0007669"/>
    <property type="project" value="TreeGrafter"/>
</dbReference>
<dbReference type="GO" id="GO:0042500">
    <property type="term" value="F:aspartic endopeptidase activity, intramembrane cleaving"/>
    <property type="evidence" value="ECO:0007669"/>
    <property type="project" value="InterPro"/>
</dbReference>
<sequence length="174" mass="18822">MRAAPGCCVSHHFDGDSTGQKLGGALLNAVIFVCIVAAMTFVLFFLFKYKCYRVIYGYMGFAVFDMFFVLTGAVVLRVLQVLGVHIDAFSLCFILFNFSIVGVVGLFFGPVPLLMKQGYLVVTGIITAFLFTYIPEWTSWVLLGLMAVYDLIAVLAPGGPLKDLGGPGVGRGPN</sequence>
<accession>A0A0D2IW96</accession>
<reference evidence="2 3" key="1">
    <citation type="journal article" date="2013" name="BMC Genomics">
        <title>Reconstruction of the lipid metabolism for the microalga Monoraphidium neglectum from its genome sequence reveals characteristics suitable for biofuel production.</title>
        <authorList>
            <person name="Bogen C."/>
            <person name="Al-Dilaimi A."/>
            <person name="Albersmeier A."/>
            <person name="Wichmann J."/>
            <person name="Grundmann M."/>
            <person name="Rupp O."/>
            <person name="Lauersen K.J."/>
            <person name="Blifernez-Klassen O."/>
            <person name="Kalinowski J."/>
            <person name="Goesmann A."/>
            <person name="Mussgnug J.H."/>
            <person name="Kruse O."/>
        </authorList>
    </citation>
    <scope>NUCLEOTIDE SEQUENCE [LARGE SCALE GENOMIC DNA]</scope>
    <source>
        <strain evidence="2 3">SAG 48.87</strain>
    </source>
</reference>
<keyword evidence="1" id="KW-0812">Transmembrane</keyword>
<dbReference type="GO" id="GO:0016485">
    <property type="term" value="P:protein processing"/>
    <property type="evidence" value="ECO:0007669"/>
    <property type="project" value="InterPro"/>
</dbReference>
<dbReference type="PANTHER" id="PTHR10202">
    <property type="entry name" value="PRESENILIN"/>
    <property type="match status" value="1"/>
</dbReference>
<dbReference type="KEGG" id="mng:MNEG_15756"/>
<feature type="transmembrane region" description="Helical" evidence="1">
    <location>
        <begin position="88"/>
        <end position="111"/>
    </location>
</feature>
<feature type="transmembrane region" description="Helical" evidence="1">
    <location>
        <begin position="25"/>
        <end position="47"/>
    </location>
</feature>
<dbReference type="OrthoDB" id="20287at2759"/>
<keyword evidence="1" id="KW-0472">Membrane</keyword>
<dbReference type="InterPro" id="IPR001108">
    <property type="entry name" value="Peptidase_A22A"/>
</dbReference>
<keyword evidence="1" id="KW-1133">Transmembrane helix</keyword>
<name>A0A0D2IW96_9CHLO</name>
<feature type="transmembrane region" description="Helical" evidence="1">
    <location>
        <begin position="54"/>
        <end position="76"/>
    </location>
</feature>
<dbReference type="GeneID" id="25733449"/>
<dbReference type="Pfam" id="PF01080">
    <property type="entry name" value="Presenilin"/>
    <property type="match status" value="1"/>
</dbReference>
<dbReference type="GO" id="GO:0070765">
    <property type="term" value="C:gamma-secretase complex"/>
    <property type="evidence" value="ECO:0007669"/>
    <property type="project" value="TreeGrafter"/>
</dbReference>
<dbReference type="RefSeq" id="XP_013891227.1">
    <property type="nucleotide sequence ID" value="XM_014035773.1"/>
</dbReference>
<evidence type="ECO:0000313" key="2">
    <source>
        <dbReference type="EMBL" id="KIY92207.1"/>
    </source>
</evidence>
<dbReference type="AlphaFoldDB" id="A0A0D2IW96"/>